<feature type="domain" description="RRM" evidence="11">
    <location>
        <begin position="374"/>
        <end position="470"/>
    </location>
</feature>
<dbReference type="InterPro" id="IPR035979">
    <property type="entry name" value="RBD_domain_sf"/>
</dbReference>
<evidence type="ECO:0000256" key="2">
    <source>
        <dbReference type="ARBA" id="ARBA00010269"/>
    </source>
</evidence>
<proteinExistence type="inferred from homology"/>
<keyword evidence="7 9" id="KW-0539">Nucleus</keyword>
<comment type="function">
    <text evidence="9">Necessary for the splicing of pre-mRNA.</text>
</comment>
<dbReference type="InterPro" id="IPR012677">
    <property type="entry name" value="Nucleotide-bd_a/b_plait_sf"/>
</dbReference>
<comment type="subcellular location">
    <subcellularLocation>
        <location evidence="1 9">Nucleus</location>
    </subcellularLocation>
</comment>
<evidence type="ECO:0000256" key="8">
    <source>
        <dbReference type="PROSITE-ProRule" id="PRU00176"/>
    </source>
</evidence>
<feature type="compositionally biased region" description="Basic and acidic residues" evidence="10">
    <location>
        <begin position="118"/>
        <end position="151"/>
    </location>
</feature>
<evidence type="ECO:0000256" key="7">
    <source>
        <dbReference type="ARBA" id="ARBA00023242"/>
    </source>
</evidence>
<dbReference type="GO" id="GO:0005634">
    <property type="term" value="C:nucleus"/>
    <property type="evidence" value="ECO:0007669"/>
    <property type="project" value="UniProtKB-SubCell"/>
</dbReference>
<dbReference type="CDD" id="cd12230">
    <property type="entry name" value="RRM1_U2AF65"/>
    <property type="match status" value="1"/>
</dbReference>
<dbReference type="SUPFAM" id="SSF54928">
    <property type="entry name" value="RNA-binding domain, RBD"/>
    <property type="match status" value="1"/>
</dbReference>
<dbReference type="PANTHER" id="PTHR23139">
    <property type="entry name" value="RNA-BINDING PROTEIN"/>
    <property type="match status" value="1"/>
</dbReference>
<dbReference type="InterPro" id="IPR006529">
    <property type="entry name" value="U2AF_lg"/>
</dbReference>
<dbReference type="GeneID" id="113857736"/>
<feature type="compositionally biased region" description="Basic residues" evidence="10">
    <location>
        <begin position="173"/>
        <end position="185"/>
    </location>
</feature>
<dbReference type="PROSITE" id="PS50102">
    <property type="entry name" value="RRM"/>
    <property type="match status" value="2"/>
</dbReference>
<feature type="region of interest" description="Disordered" evidence="10">
    <location>
        <begin position="1"/>
        <end position="195"/>
    </location>
</feature>
<accession>A0A8B8KPE1</accession>
<feature type="compositionally biased region" description="Basic and acidic residues" evidence="10">
    <location>
        <begin position="29"/>
        <end position="109"/>
    </location>
</feature>
<keyword evidence="3 9" id="KW-0507">mRNA processing</keyword>
<keyword evidence="12" id="KW-1185">Reference proteome</keyword>
<dbReference type="GO" id="GO:0008380">
    <property type="term" value="P:RNA splicing"/>
    <property type="evidence" value="ECO:0007669"/>
    <property type="project" value="UniProtKB-KW"/>
</dbReference>
<evidence type="ECO:0000256" key="4">
    <source>
        <dbReference type="ARBA" id="ARBA00022737"/>
    </source>
</evidence>
<keyword evidence="6 9" id="KW-0508">mRNA splicing</keyword>
<evidence type="ECO:0000313" key="12">
    <source>
        <dbReference type="Proteomes" id="UP000694853"/>
    </source>
</evidence>
<dbReference type="FunFam" id="3.30.70.330:FF:000057">
    <property type="entry name" value="U2 snRNP auxiliary factor large subunit"/>
    <property type="match status" value="1"/>
</dbReference>
<dbReference type="Pfam" id="PF00076">
    <property type="entry name" value="RRM_1"/>
    <property type="match status" value="1"/>
</dbReference>
<dbReference type="Proteomes" id="UP000694853">
    <property type="component" value="Unplaced"/>
</dbReference>
<dbReference type="NCBIfam" id="TIGR01642">
    <property type="entry name" value="U2AF_lg"/>
    <property type="match status" value="1"/>
</dbReference>
<gene>
    <name evidence="13" type="primary">LOC113857736</name>
</gene>
<evidence type="ECO:0000256" key="1">
    <source>
        <dbReference type="ARBA" id="ARBA00004123"/>
    </source>
</evidence>
<dbReference type="RefSeq" id="XP_027345705.1">
    <property type="nucleotide sequence ID" value="XM_027489904.1"/>
</dbReference>
<evidence type="ECO:0000256" key="6">
    <source>
        <dbReference type="ARBA" id="ARBA00023187"/>
    </source>
</evidence>
<organism evidence="12 13">
    <name type="scientific">Abrus precatorius</name>
    <name type="common">Indian licorice</name>
    <name type="synonym">Glycine abrus</name>
    <dbReference type="NCBI Taxonomy" id="3816"/>
    <lineage>
        <taxon>Eukaryota</taxon>
        <taxon>Viridiplantae</taxon>
        <taxon>Streptophyta</taxon>
        <taxon>Embryophyta</taxon>
        <taxon>Tracheophyta</taxon>
        <taxon>Spermatophyta</taxon>
        <taxon>Magnoliopsida</taxon>
        <taxon>eudicotyledons</taxon>
        <taxon>Gunneridae</taxon>
        <taxon>Pentapetalae</taxon>
        <taxon>rosids</taxon>
        <taxon>fabids</taxon>
        <taxon>Fabales</taxon>
        <taxon>Fabaceae</taxon>
        <taxon>Papilionoideae</taxon>
        <taxon>50 kb inversion clade</taxon>
        <taxon>NPAAA clade</taxon>
        <taxon>indigoferoid/millettioid clade</taxon>
        <taxon>Abreae</taxon>
        <taxon>Abrus</taxon>
    </lineage>
</organism>
<evidence type="ECO:0000256" key="3">
    <source>
        <dbReference type="ARBA" id="ARBA00022664"/>
    </source>
</evidence>
<reference evidence="12" key="1">
    <citation type="journal article" date="2019" name="Toxins">
        <title>Detection of Abrin-Like and Prepropulchellin-Like Toxin Genes and Transcripts Using Whole Genome Sequencing and Full-Length Transcript Sequencing of Abrus precatorius.</title>
        <authorList>
            <person name="Hovde B.T."/>
            <person name="Daligault H.E."/>
            <person name="Hanschen E.R."/>
            <person name="Kunde Y.A."/>
            <person name="Johnson M.B."/>
            <person name="Starkenburg S.R."/>
            <person name="Johnson S.L."/>
        </authorList>
    </citation>
    <scope>NUCLEOTIDE SEQUENCE [LARGE SCALE GENOMIC DNA]</scope>
</reference>
<dbReference type="Gene3D" id="3.30.70.330">
    <property type="match status" value="2"/>
</dbReference>
<feature type="domain" description="RRM" evidence="11">
    <location>
        <begin position="254"/>
        <end position="337"/>
    </location>
</feature>
<feature type="compositionally biased region" description="Basic and acidic residues" evidence="10">
    <location>
        <begin position="1"/>
        <end position="10"/>
    </location>
</feature>
<evidence type="ECO:0000313" key="13">
    <source>
        <dbReference type="RefSeq" id="XP_027345705.1"/>
    </source>
</evidence>
<dbReference type="GO" id="GO:0003723">
    <property type="term" value="F:RNA binding"/>
    <property type="evidence" value="ECO:0007669"/>
    <property type="project" value="UniProtKB-UniRule"/>
</dbReference>
<sequence>MAEYEERYEGNGEEEELHNSHPHSSPQPTHDDLTDSKSHHGSRDYDRESSRSREKEREKGREKDRKREKGRDRDRDRSRDRDSERSRDKDRDRERSKDRERDRDGEKERDRHHRDRHRDRSERRERTRDRDDDDYYRNRDYDRRRDYDREDRHRRRSRSRSSSLSRGRSEHRSRSRSRSRSKSKRTSGFDMAPPASAMLAGASSVAGQITGANPAIPGMFPNMFPLATSQLQPFSALPVMPVQAMTQQATRHARRVYVGGLPPTANEQSVATFFSQVMAKIGGNTAGPGDAVVNVYINHDKKFAFVEMRSVEEASNAMALDGIIFEGAPVKVRRPTDYNPSLAATLGPSQPNPNLNLGAVGLTPGSAGGLDGPDRIFVGGLPYYFTETQIRELLETFGPLRGFDLVKDRETGTLVNVVIPRPQPDGEPSPGVGKVFLEYVDVDGATKARAGLNGRKFGGNQVVAVFYPENKFAQGDYEG</sequence>
<dbReference type="GO" id="GO:0006397">
    <property type="term" value="P:mRNA processing"/>
    <property type="evidence" value="ECO:0007669"/>
    <property type="project" value="UniProtKB-KW"/>
</dbReference>
<keyword evidence="4" id="KW-0677">Repeat</keyword>
<evidence type="ECO:0000256" key="10">
    <source>
        <dbReference type="SAM" id="MobiDB-lite"/>
    </source>
</evidence>
<name>A0A8B8KPE1_ABRPR</name>
<evidence type="ECO:0000256" key="5">
    <source>
        <dbReference type="ARBA" id="ARBA00022884"/>
    </source>
</evidence>
<dbReference type="SMART" id="SM00360">
    <property type="entry name" value="RRM"/>
    <property type="match status" value="2"/>
</dbReference>
<comment type="similarity">
    <text evidence="2 9">Belongs to the splicing factor SR family.</text>
</comment>
<dbReference type="AlphaFoldDB" id="A0A8B8KPE1"/>
<reference evidence="13" key="2">
    <citation type="submission" date="2025-08" db="UniProtKB">
        <authorList>
            <consortium name="RefSeq"/>
        </authorList>
    </citation>
    <scope>IDENTIFICATION</scope>
    <source>
        <tissue evidence="13">Young leaves</tissue>
    </source>
</reference>
<dbReference type="InterPro" id="IPR000504">
    <property type="entry name" value="RRM_dom"/>
</dbReference>
<protein>
    <recommendedName>
        <fullName evidence="9">Splicing factor U2af large subunit</fullName>
    </recommendedName>
    <alternativeName>
        <fullName evidence="9">U2 auxiliary factor 65 kDa subunit</fullName>
    </alternativeName>
    <alternativeName>
        <fullName evidence="9">U2 small nuclear ribonucleoprotein auxiliary factor large subunit (U2 snRNP auxiliary factor large subunit)</fullName>
    </alternativeName>
</protein>
<evidence type="ECO:0000259" key="11">
    <source>
        <dbReference type="PROSITE" id="PS50102"/>
    </source>
</evidence>
<evidence type="ECO:0000256" key="9">
    <source>
        <dbReference type="RuleBase" id="RU364135"/>
    </source>
</evidence>
<keyword evidence="5 8" id="KW-0694">RNA-binding</keyword>